<dbReference type="AlphaFoldDB" id="A0A3Q4G6U6"/>
<dbReference type="OMA" id="RWSWIPD"/>
<name>A0A3Q4G6U6_NEOBR</name>
<reference evidence="1" key="2">
    <citation type="submission" date="2025-09" db="UniProtKB">
        <authorList>
            <consortium name="Ensembl"/>
        </authorList>
    </citation>
    <scope>IDENTIFICATION</scope>
</reference>
<dbReference type="STRING" id="32507.ENSNBRP00000004390"/>
<dbReference type="Proteomes" id="UP000261580">
    <property type="component" value="Unassembled WGS sequence"/>
</dbReference>
<evidence type="ECO:0000313" key="2">
    <source>
        <dbReference type="Proteomes" id="UP000261580"/>
    </source>
</evidence>
<dbReference type="InterPro" id="IPR016024">
    <property type="entry name" value="ARM-type_fold"/>
</dbReference>
<proteinExistence type="predicted"/>
<dbReference type="PANTHER" id="PTHR20938">
    <property type="entry name" value="INTEGRATOR COMPLEX SUBUNIT 4"/>
    <property type="match status" value="1"/>
</dbReference>
<protein>
    <submittedName>
        <fullName evidence="1">Uncharacterized protein</fullName>
    </submittedName>
</protein>
<evidence type="ECO:0000313" key="1">
    <source>
        <dbReference type="Ensembl" id="ENSNBRP00000004390.1"/>
    </source>
</evidence>
<dbReference type="GO" id="GO:0016180">
    <property type="term" value="P:snRNA processing"/>
    <property type="evidence" value="ECO:0007669"/>
    <property type="project" value="TreeGrafter"/>
</dbReference>
<dbReference type="Ensembl" id="ENSNBRT00000004528.1">
    <property type="protein sequence ID" value="ENSNBRP00000004390.1"/>
    <property type="gene ID" value="ENSNBRG00000003491.1"/>
</dbReference>
<sequence length="273" mass="30533">MLQVSPHFLEQTLDKKLMSDLRRKRTAHERAKELFASGEFSSGRKWADDAPKEKLDTNTVNLIASGACGAFVHGLEDEMFGKGNPAEFWMTRSLSSDIREALHELLCYTNVSTKECIQLALLELLKNLNKYPTDRNSVWKCLKFLGSRHPTLVLPLVPELLSTHPYFDTPEPDMDDPAYIAVLVLVFNAAKSCPTMPALFSDHTFRHYAYLRDSLSHLVPPLRVYGLDSVDSGPGSGSVESAQLFLQQSLNRVSTIQNLEAPGAQDLLDLTIR</sequence>
<dbReference type="Bgee" id="ENSNBRG00000003491">
    <property type="expression patterns" value="Expressed in blood and 7 other cell types or tissues"/>
</dbReference>
<reference evidence="1" key="1">
    <citation type="submission" date="2025-08" db="UniProtKB">
        <authorList>
            <consortium name="Ensembl"/>
        </authorList>
    </citation>
    <scope>IDENTIFICATION</scope>
</reference>
<accession>A0A3Q4G6U6</accession>
<organism evidence="1 2">
    <name type="scientific">Neolamprologus brichardi</name>
    <name type="common">Fairy cichlid</name>
    <name type="synonym">Lamprologus brichardi</name>
    <dbReference type="NCBI Taxonomy" id="32507"/>
    <lineage>
        <taxon>Eukaryota</taxon>
        <taxon>Metazoa</taxon>
        <taxon>Chordata</taxon>
        <taxon>Craniata</taxon>
        <taxon>Vertebrata</taxon>
        <taxon>Euteleostomi</taxon>
        <taxon>Actinopterygii</taxon>
        <taxon>Neopterygii</taxon>
        <taxon>Teleostei</taxon>
        <taxon>Neoteleostei</taxon>
        <taxon>Acanthomorphata</taxon>
        <taxon>Ovalentaria</taxon>
        <taxon>Cichlomorphae</taxon>
        <taxon>Cichliformes</taxon>
        <taxon>Cichlidae</taxon>
        <taxon>African cichlids</taxon>
        <taxon>Pseudocrenilabrinae</taxon>
        <taxon>Lamprologini</taxon>
        <taxon>Neolamprologus</taxon>
    </lineage>
</organism>
<dbReference type="PANTHER" id="PTHR20938:SF0">
    <property type="entry name" value="INTEGRATOR COMPLEX SUBUNIT 4"/>
    <property type="match status" value="1"/>
</dbReference>
<dbReference type="GO" id="GO:0032039">
    <property type="term" value="C:integrator complex"/>
    <property type="evidence" value="ECO:0007669"/>
    <property type="project" value="TreeGrafter"/>
</dbReference>
<keyword evidence="2" id="KW-1185">Reference proteome</keyword>
<dbReference type="GeneTree" id="ENSGT00390000010128"/>
<dbReference type="SUPFAM" id="SSF48371">
    <property type="entry name" value="ARM repeat"/>
    <property type="match status" value="1"/>
</dbReference>